<dbReference type="Proteomes" id="UP000292085">
    <property type="component" value="Unassembled WGS sequence"/>
</dbReference>
<evidence type="ECO:0000313" key="3">
    <source>
        <dbReference type="Proteomes" id="UP000292085"/>
    </source>
</evidence>
<dbReference type="CDD" id="cd01038">
    <property type="entry name" value="Endonuclease_DUF559"/>
    <property type="match status" value="1"/>
</dbReference>
<organism evidence="2 3">
    <name type="scientific">Sphingomonas populi</name>
    <dbReference type="NCBI Taxonomy" id="2484750"/>
    <lineage>
        <taxon>Bacteria</taxon>
        <taxon>Pseudomonadati</taxon>
        <taxon>Pseudomonadota</taxon>
        <taxon>Alphaproteobacteria</taxon>
        <taxon>Sphingomonadales</taxon>
        <taxon>Sphingomonadaceae</taxon>
        <taxon>Sphingomonas</taxon>
    </lineage>
</organism>
<dbReference type="InterPro" id="IPR047216">
    <property type="entry name" value="Endonuclease_DUF559_bact"/>
</dbReference>
<dbReference type="GO" id="GO:0004519">
    <property type="term" value="F:endonuclease activity"/>
    <property type="evidence" value="ECO:0007669"/>
    <property type="project" value="UniProtKB-KW"/>
</dbReference>
<proteinExistence type="predicted"/>
<dbReference type="InterPro" id="IPR007569">
    <property type="entry name" value="DUF559"/>
</dbReference>
<dbReference type="SUPFAM" id="SSF52980">
    <property type="entry name" value="Restriction endonuclease-like"/>
    <property type="match status" value="1"/>
</dbReference>
<reference evidence="2 3" key="1">
    <citation type="submission" date="2019-02" db="EMBL/GenBank/DDBJ databases">
        <authorList>
            <person name="Li Y."/>
        </authorList>
    </citation>
    <scope>NUCLEOTIDE SEQUENCE [LARGE SCALE GENOMIC DNA]</scope>
    <source>
        <strain evidence="2 3">3-7</strain>
    </source>
</reference>
<keyword evidence="2" id="KW-0255">Endonuclease</keyword>
<sequence length="118" mass="13049">MRREPTAAEARLWYHLRAKRLNGVKFSQQVVIGPFIADFAARAHRLAIELDGDTHVDEARDARRTAAIETLGYRVMRFTNSDVMRNEAAVLGAIVAALATAPLPGPLPVNGEREKDDL</sequence>
<dbReference type="InterPro" id="IPR011335">
    <property type="entry name" value="Restrct_endonuc-II-like"/>
</dbReference>
<keyword evidence="2" id="KW-0540">Nuclease</keyword>
<gene>
    <name evidence="2" type="ORF">EWE75_14070</name>
</gene>
<dbReference type="AlphaFoldDB" id="A0A4Q6Y381"/>
<dbReference type="OrthoDB" id="9798754at2"/>
<accession>A0A4Q6Y381</accession>
<name>A0A4Q6Y381_9SPHN</name>
<feature type="domain" description="DUF559" evidence="1">
    <location>
        <begin position="1"/>
        <end position="98"/>
    </location>
</feature>
<dbReference type="PANTHER" id="PTHR38590">
    <property type="entry name" value="BLL0828 PROTEIN"/>
    <property type="match status" value="1"/>
</dbReference>
<evidence type="ECO:0000313" key="2">
    <source>
        <dbReference type="EMBL" id="RZF63757.1"/>
    </source>
</evidence>
<dbReference type="Gene3D" id="3.40.960.10">
    <property type="entry name" value="VSR Endonuclease"/>
    <property type="match status" value="1"/>
</dbReference>
<dbReference type="PANTHER" id="PTHR38590:SF1">
    <property type="entry name" value="BLL0828 PROTEIN"/>
    <property type="match status" value="1"/>
</dbReference>
<evidence type="ECO:0000259" key="1">
    <source>
        <dbReference type="Pfam" id="PF04480"/>
    </source>
</evidence>
<dbReference type="Pfam" id="PF04480">
    <property type="entry name" value="DUF559"/>
    <property type="match status" value="1"/>
</dbReference>
<dbReference type="EMBL" id="SGIS01000021">
    <property type="protein sequence ID" value="RZF63757.1"/>
    <property type="molecule type" value="Genomic_DNA"/>
</dbReference>
<keyword evidence="2" id="KW-0378">Hydrolase</keyword>
<comment type="caution">
    <text evidence="2">The sequence shown here is derived from an EMBL/GenBank/DDBJ whole genome shotgun (WGS) entry which is preliminary data.</text>
</comment>
<keyword evidence="3" id="KW-1185">Reference proteome</keyword>
<protein>
    <submittedName>
        <fullName evidence="2">Endonuclease domain-containing protein</fullName>
    </submittedName>
</protein>